<dbReference type="RefSeq" id="WP_150680763.1">
    <property type="nucleotide sequence ID" value="NZ_CABPSK010000003.1"/>
</dbReference>
<evidence type="ECO:0000313" key="2">
    <source>
        <dbReference type="Proteomes" id="UP000366945"/>
    </source>
</evidence>
<name>A0A5E4WTS0_9BURK</name>
<protein>
    <recommendedName>
        <fullName evidence="3">HK97 gp10 family phage protein</fullName>
    </recommendedName>
</protein>
<keyword evidence="2" id="KW-1185">Reference proteome</keyword>
<dbReference type="NCBIfam" id="TIGR01725">
    <property type="entry name" value="phge_HK97_gp10"/>
    <property type="match status" value="1"/>
</dbReference>
<evidence type="ECO:0000313" key="1">
    <source>
        <dbReference type="EMBL" id="VVE28238.1"/>
    </source>
</evidence>
<dbReference type="Pfam" id="PF04883">
    <property type="entry name" value="HK97-gp10_like"/>
    <property type="match status" value="1"/>
</dbReference>
<dbReference type="AlphaFoldDB" id="A0A5E4WTS0"/>
<organism evidence="1 2">
    <name type="scientific">Pandoraea pneumonica</name>
    <dbReference type="NCBI Taxonomy" id="2508299"/>
    <lineage>
        <taxon>Bacteria</taxon>
        <taxon>Pseudomonadati</taxon>
        <taxon>Pseudomonadota</taxon>
        <taxon>Betaproteobacteria</taxon>
        <taxon>Burkholderiales</taxon>
        <taxon>Burkholderiaceae</taxon>
        <taxon>Pandoraea</taxon>
    </lineage>
</organism>
<dbReference type="InterPro" id="IPR010064">
    <property type="entry name" value="HK97-gp10_tail"/>
</dbReference>
<sequence>MADFRVQGWQEIVDRMRQLAPKVARTTLGRSVSSGAVLIQREIQQRAPVDTGRMRAAVYRKRIRDPSDPLHMTYIIGVRSGPRRNRDGTKDYSRDAWYWVFKEFGTSKMPAEPFVRPGFEATGDAAVRQLLDSLWRGIQLHGSGK</sequence>
<dbReference type="OrthoDB" id="8613246at2"/>
<reference evidence="1 2" key="1">
    <citation type="submission" date="2019-08" db="EMBL/GenBank/DDBJ databases">
        <authorList>
            <person name="Peeters C."/>
        </authorList>
    </citation>
    <scope>NUCLEOTIDE SEQUENCE [LARGE SCALE GENOMIC DNA]</scope>
    <source>
        <strain evidence="1 2">LMG 31114</strain>
    </source>
</reference>
<dbReference type="GeneID" id="300405524"/>
<accession>A0A5E4WTS0</accession>
<gene>
    <name evidence="1" type="ORF">PPN31114_03515</name>
</gene>
<dbReference type="Proteomes" id="UP000366945">
    <property type="component" value="Unassembled WGS sequence"/>
</dbReference>
<proteinExistence type="predicted"/>
<evidence type="ECO:0008006" key="3">
    <source>
        <dbReference type="Google" id="ProtNLM"/>
    </source>
</evidence>
<dbReference type="EMBL" id="CABPSK010000003">
    <property type="protein sequence ID" value="VVE28238.1"/>
    <property type="molecule type" value="Genomic_DNA"/>
</dbReference>